<feature type="domain" description="Homologous-pairing protein 2 winged helix" evidence="9">
    <location>
        <begin position="11"/>
        <end position="69"/>
    </location>
</feature>
<dbReference type="eggNOG" id="KOG4603">
    <property type="taxonomic scope" value="Eukaryota"/>
</dbReference>
<dbReference type="GO" id="GO:0120230">
    <property type="term" value="F:recombinase activator activity"/>
    <property type="evidence" value="ECO:0000318"/>
    <property type="project" value="GO_Central"/>
</dbReference>
<dbReference type="GO" id="GO:0010774">
    <property type="term" value="P:meiotic strand invasion involved in reciprocal meiotic recombination"/>
    <property type="evidence" value="ECO:0000318"/>
    <property type="project" value="GO_Central"/>
</dbReference>
<evidence type="ECO:0000256" key="2">
    <source>
        <dbReference type="ARBA" id="ARBA00007922"/>
    </source>
</evidence>
<dbReference type="Pfam" id="PF07106">
    <property type="entry name" value="WHD_TBPIP"/>
    <property type="match status" value="1"/>
</dbReference>
<dbReference type="FunCoup" id="A2EQA0">
    <property type="interactions" value="235"/>
</dbReference>
<keyword evidence="12" id="KW-1185">Reference proteome</keyword>
<dbReference type="GO" id="GO:0000794">
    <property type="term" value="C:condensed nuclear chromosome"/>
    <property type="evidence" value="ECO:0000318"/>
    <property type="project" value="GO_Central"/>
</dbReference>
<dbReference type="SUPFAM" id="SSF46785">
    <property type="entry name" value="Winged helix' DNA-binding domain"/>
    <property type="match status" value="1"/>
</dbReference>
<organism evidence="11 12">
    <name type="scientific">Trichomonas vaginalis (strain ATCC PRA-98 / G3)</name>
    <dbReference type="NCBI Taxonomy" id="412133"/>
    <lineage>
        <taxon>Eukaryota</taxon>
        <taxon>Metamonada</taxon>
        <taxon>Parabasalia</taxon>
        <taxon>Trichomonadida</taxon>
        <taxon>Trichomonadidae</taxon>
        <taxon>Trichomonas</taxon>
    </lineage>
</organism>
<dbReference type="OrthoDB" id="272266at2759"/>
<dbReference type="KEGG" id="tva:4763049"/>
<evidence type="ECO:0000256" key="8">
    <source>
        <dbReference type="SAM" id="Coils"/>
    </source>
</evidence>
<evidence type="ECO:0000256" key="4">
    <source>
        <dbReference type="ARBA" id="ARBA00023054"/>
    </source>
</evidence>
<evidence type="ECO:0000256" key="5">
    <source>
        <dbReference type="ARBA" id="ARBA00023172"/>
    </source>
</evidence>
<dbReference type="InParanoid" id="A2EQA0"/>
<keyword evidence="7" id="KW-0469">Meiosis</keyword>
<keyword evidence="4 8" id="KW-0175">Coiled coil</keyword>
<dbReference type="InterPro" id="IPR036388">
    <property type="entry name" value="WH-like_DNA-bd_sf"/>
</dbReference>
<dbReference type="PANTHER" id="PTHR15938:SF0">
    <property type="entry name" value="HOMOLOGOUS-PAIRING PROTEIN 2 HOMOLOG"/>
    <property type="match status" value="1"/>
</dbReference>
<accession>A2EQA0</accession>
<reference evidence="11" key="2">
    <citation type="journal article" date="2007" name="Science">
        <title>Draft genome sequence of the sexually transmitted pathogen Trichomonas vaginalis.</title>
        <authorList>
            <person name="Carlton J.M."/>
            <person name="Hirt R.P."/>
            <person name="Silva J.C."/>
            <person name="Delcher A.L."/>
            <person name="Schatz M."/>
            <person name="Zhao Q."/>
            <person name="Wortman J.R."/>
            <person name="Bidwell S.L."/>
            <person name="Alsmark U.C.M."/>
            <person name="Besteiro S."/>
            <person name="Sicheritz-Ponten T."/>
            <person name="Noel C.J."/>
            <person name="Dacks J.B."/>
            <person name="Foster P.G."/>
            <person name="Simillion C."/>
            <person name="Van de Peer Y."/>
            <person name="Miranda-Saavedra D."/>
            <person name="Barton G.J."/>
            <person name="Westrop G.D."/>
            <person name="Mueller S."/>
            <person name="Dessi D."/>
            <person name="Fiori P.L."/>
            <person name="Ren Q."/>
            <person name="Paulsen I."/>
            <person name="Zhang H."/>
            <person name="Bastida-Corcuera F.D."/>
            <person name="Simoes-Barbosa A."/>
            <person name="Brown M.T."/>
            <person name="Hayes R.D."/>
            <person name="Mukherjee M."/>
            <person name="Okumura C.Y."/>
            <person name="Schneider R."/>
            <person name="Smith A.J."/>
            <person name="Vanacova S."/>
            <person name="Villalvazo M."/>
            <person name="Haas B.J."/>
            <person name="Pertea M."/>
            <person name="Feldblyum T.V."/>
            <person name="Utterback T.R."/>
            <person name="Shu C.L."/>
            <person name="Osoegawa K."/>
            <person name="de Jong P.J."/>
            <person name="Hrdy I."/>
            <person name="Horvathova L."/>
            <person name="Zubacova Z."/>
            <person name="Dolezal P."/>
            <person name="Malik S.B."/>
            <person name="Logsdon J.M. Jr."/>
            <person name="Henze K."/>
            <person name="Gupta A."/>
            <person name="Wang C.C."/>
            <person name="Dunne R.L."/>
            <person name="Upcroft J.A."/>
            <person name="Upcroft P."/>
            <person name="White O."/>
            <person name="Salzberg S.L."/>
            <person name="Tang P."/>
            <person name="Chiu C.-H."/>
            <person name="Lee Y.-S."/>
            <person name="Embley T.M."/>
            <person name="Coombs G.H."/>
            <person name="Mottram J.C."/>
            <person name="Tachezy J."/>
            <person name="Fraser-Liggett C.M."/>
            <person name="Johnson P.J."/>
        </authorList>
    </citation>
    <scope>NUCLEOTIDE SEQUENCE [LARGE SCALE GENOMIC DNA]</scope>
    <source>
        <strain evidence="11">G3</strain>
    </source>
</reference>
<dbReference type="GO" id="GO:0003690">
    <property type="term" value="F:double-stranded DNA binding"/>
    <property type="evidence" value="ECO:0000318"/>
    <property type="project" value="GO_Central"/>
</dbReference>
<dbReference type="Proteomes" id="UP000001542">
    <property type="component" value="Unassembled WGS sequence"/>
</dbReference>
<feature type="coiled-coil region" evidence="8">
    <location>
        <begin position="81"/>
        <end position="115"/>
    </location>
</feature>
<dbReference type="GO" id="GO:0120231">
    <property type="term" value="C:DNA recombinase auxiliary factor complex"/>
    <property type="evidence" value="ECO:0000318"/>
    <property type="project" value="GO_Central"/>
</dbReference>
<feature type="domain" description="Leucine zipper with capping helix" evidence="10">
    <location>
        <begin position="151"/>
        <end position="207"/>
    </location>
</feature>
<reference evidence="11" key="1">
    <citation type="submission" date="2006-10" db="EMBL/GenBank/DDBJ databases">
        <authorList>
            <person name="Amadeo P."/>
            <person name="Zhao Q."/>
            <person name="Wortman J."/>
            <person name="Fraser-Liggett C."/>
            <person name="Carlton J."/>
        </authorList>
    </citation>
    <scope>NUCLEOTIDE SEQUENCE</scope>
    <source>
        <strain evidence="11">G3</strain>
    </source>
</reference>
<name>A2EQA0_TRIV3</name>
<evidence type="ECO:0000256" key="6">
    <source>
        <dbReference type="ARBA" id="ARBA00023242"/>
    </source>
</evidence>
<dbReference type="VEuPathDB" id="TrichDB:TVAGG3_0586780"/>
<dbReference type="InterPro" id="IPR010776">
    <property type="entry name" value="Hop2_WH_dom"/>
</dbReference>
<evidence type="ECO:0000256" key="3">
    <source>
        <dbReference type="ARBA" id="ARBA00016093"/>
    </source>
</evidence>
<dbReference type="SMR" id="A2EQA0"/>
<dbReference type="AlphaFoldDB" id="A2EQA0"/>
<dbReference type="VEuPathDB" id="TrichDB:TVAG_058400"/>
<dbReference type="Gene3D" id="1.10.10.10">
    <property type="entry name" value="Winged helix-like DNA-binding domain superfamily/Winged helix DNA-binding domain"/>
    <property type="match status" value="1"/>
</dbReference>
<evidence type="ECO:0000259" key="10">
    <source>
        <dbReference type="Pfam" id="PF18517"/>
    </source>
</evidence>
<evidence type="ECO:0000256" key="1">
    <source>
        <dbReference type="ARBA" id="ARBA00004123"/>
    </source>
</evidence>
<keyword evidence="6" id="KW-0539">Nucleus</keyword>
<evidence type="ECO:0000313" key="12">
    <source>
        <dbReference type="Proteomes" id="UP000001542"/>
    </source>
</evidence>
<comment type="similarity">
    <text evidence="2">Belongs to the HOP2 family.</text>
</comment>
<dbReference type="EMBL" id="DS113455">
    <property type="protein sequence ID" value="EAY05183.1"/>
    <property type="molecule type" value="Genomic_DNA"/>
</dbReference>
<evidence type="ECO:0000256" key="7">
    <source>
        <dbReference type="ARBA" id="ARBA00023254"/>
    </source>
</evidence>
<dbReference type="PANTHER" id="PTHR15938">
    <property type="entry name" value="TBP-1 INTERACTING PROTEIN"/>
    <property type="match status" value="1"/>
</dbReference>
<protein>
    <recommendedName>
        <fullName evidence="3">Homologous-pairing protein 2 homolog</fullName>
    </recommendedName>
</protein>
<dbReference type="InterPro" id="IPR036390">
    <property type="entry name" value="WH_DNA-bd_sf"/>
</dbReference>
<keyword evidence="5" id="KW-0233">DNA recombination</keyword>
<evidence type="ECO:0000259" key="9">
    <source>
        <dbReference type="Pfam" id="PF07106"/>
    </source>
</evidence>
<comment type="subcellular location">
    <subcellularLocation>
        <location evidence="1">Nucleus</location>
    </subcellularLocation>
</comment>
<dbReference type="RefSeq" id="XP_001317406.1">
    <property type="nucleotide sequence ID" value="XM_001317371.1"/>
</dbReference>
<proteinExistence type="inferred from homology"/>
<dbReference type="STRING" id="5722.A2EQA0"/>
<gene>
    <name evidence="11" type="ORF">TVAG_058400</name>
</gene>
<evidence type="ECO:0000313" key="11">
    <source>
        <dbReference type="EMBL" id="EAY05183.1"/>
    </source>
</evidence>
<dbReference type="OMA" id="QKYHREW"/>
<sequence>MPKSKANPTNQILQFLLEKNRPYSATNLVDELHGEFTKTVIQKSLDQLTESGQITCKLCGKSTKLYFAKQEGKEVASKEQLVEMDQNNNLLQQKIEELKKKRDELKSKRDTLSSTRTLEDLRSYRVQIEIDCQTAAKQRDELIQAAQGINPDDIAQINKEFNTRCDQWKKRKALCMDILNQLCDQDGMDKKPKDLIEDIGIETDEQYHLKLEFKDRKFIVTEV</sequence>
<dbReference type="GO" id="GO:0000709">
    <property type="term" value="P:meiotic joint molecule formation"/>
    <property type="evidence" value="ECO:0000318"/>
    <property type="project" value="GO_Central"/>
</dbReference>
<dbReference type="Pfam" id="PF18517">
    <property type="entry name" value="LZ3wCH"/>
    <property type="match status" value="1"/>
</dbReference>
<dbReference type="InterPro" id="IPR040661">
    <property type="entry name" value="LZ3wCH"/>
</dbReference>
<dbReference type="GO" id="GO:0007129">
    <property type="term" value="P:homologous chromosome pairing at meiosis"/>
    <property type="evidence" value="ECO:0000318"/>
    <property type="project" value="GO_Central"/>
</dbReference>